<proteinExistence type="predicted"/>
<sequence length="331" mass="35825">MIWWDSVASLTPVAAWDALHFSGGQLQDQVSSNAITVQGGVATPFPLYGLYGQDKPWPLASPMSLSGDFVLAGFVMHVSRGLVFYKTLGDSNSYFLDQESNGAIYQYANGSGGQVGSGPAWGTPKFMALVVSPASVRVYINNDWAGAAFARSWVADSVGGIGYYADGNEYNIGGSERFFAAGLWSGVASLADLRALEAACRAALAGPPVGVHAVALSRLHSPNSAQWNQQGSHPRQYRGVASHRRNIHFGGNGQITGTVKEKGQPDQPLVREVLLYSENTHTLVASTWSQADGTYRFERIDPQQRYTVISTDYRQMYRAVIADNLRPEPMP</sequence>
<evidence type="ECO:0000313" key="1">
    <source>
        <dbReference type="EMBL" id="ACM34624.1"/>
    </source>
</evidence>
<dbReference type="RefSeq" id="WP_015914442.1">
    <property type="nucleotide sequence ID" value="NC_011992.1"/>
</dbReference>
<reference evidence="1 2" key="1">
    <citation type="journal article" date="2010" name="J. Bacteriol.">
        <title>Completed genome sequence of the anaerobic iron-oxidizing bacterium Acidovorax ebreus strain TPSY.</title>
        <authorList>
            <person name="Byrne-Bailey K.G."/>
            <person name="Weber K.A."/>
            <person name="Chair A.H."/>
            <person name="Bose S."/>
            <person name="Knox T."/>
            <person name="Spanbauer T.L."/>
            <person name="Chertkov O."/>
            <person name="Coates J.D."/>
        </authorList>
    </citation>
    <scope>NUCLEOTIDE SEQUENCE [LARGE SCALE GENOMIC DNA]</scope>
    <source>
        <strain evidence="1 2">TPSY</strain>
    </source>
</reference>
<dbReference type="EMBL" id="CP001392">
    <property type="protein sequence ID" value="ACM34624.1"/>
    <property type="molecule type" value="Genomic_DNA"/>
</dbReference>
<dbReference type="KEGG" id="dia:Dtpsy_3193"/>
<evidence type="ECO:0000313" key="2">
    <source>
        <dbReference type="Proteomes" id="UP000000450"/>
    </source>
</evidence>
<protein>
    <submittedName>
        <fullName evidence="1">Uncharacterized protein</fullName>
    </submittedName>
</protein>
<organism evidence="1 2">
    <name type="scientific">Acidovorax ebreus (strain TPSY)</name>
    <name type="common">Diaphorobacter sp. (strain TPSY)</name>
    <dbReference type="NCBI Taxonomy" id="535289"/>
    <lineage>
        <taxon>Bacteria</taxon>
        <taxon>Pseudomonadati</taxon>
        <taxon>Pseudomonadota</taxon>
        <taxon>Betaproteobacteria</taxon>
        <taxon>Burkholderiales</taxon>
        <taxon>Comamonadaceae</taxon>
        <taxon>Diaphorobacter</taxon>
    </lineage>
</organism>
<dbReference type="Proteomes" id="UP000000450">
    <property type="component" value="Chromosome"/>
</dbReference>
<dbReference type="AlphaFoldDB" id="A0A9J9Q8N2"/>
<name>A0A9J9Q8N2_ACIET</name>
<keyword evidence="2" id="KW-1185">Reference proteome</keyword>
<accession>A0A9J9Q8N2</accession>
<gene>
    <name evidence="1" type="ordered locus">Dtpsy_3193</name>
</gene>